<dbReference type="Proteomes" id="UP000324222">
    <property type="component" value="Unassembled WGS sequence"/>
</dbReference>
<dbReference type="EMBL" id="VSRR010010364">
    <property type="protein sequence ID" value="MPC51715.1"/>
    <property type="molecule type" value="Genomic_DNA"/>
</dbReference>
<comment type="caution">
    <text evidence="1">The sequence shown here is derived from an EMBL/GenBank/DDBJ whole genome shotgun (WGS) entry which is preliminary data.</text>
</comment>
<evidence type="ECO:0000313" key="2">
    <source>
        <dbReference type="Proteomes" id="UP000324222"/>
    </source>
</evidence>
<evidence type="ECO:0000313" key="1">
    <source>
        <dbReference type="EMBL" id="MPC51715.1"/>
    </source>
</evidence>
<proteinExistence type="predicted"/>
<keyword evidence="2" id="KW-1185">Reference proteome</keyword>
<sequence length="65" mass="7386">MKLNLNSLDCKRDTQDIVVVYSDGCVWTAAIVSLKELGSHCLVKKERGYVSIRGTQLARRSRWCN</sequence>
<gene>
    <name evidence="1" type="ORF">E2C01_045567</name>
</gene>
<accession>A0A5B7G2T9</accession>
<organism evidence="1 2">
    <name type="scientific">Portunus trituberculatus</name>
    <name type="common">Swimming crab</name>
    <name type="synonym">Neptunus trituberculatus</name>
    <dbReference type="NCBI Taxonomy" id="210409"/>
    <lineage>
        <taxon>Eukaryota</taxon>
        <taxon>Metazoa</taxon>
        <taxon>Ecdysozoa</taxon>
        <taxon>Arthropoda</taxon>
        <taxon>Crustacea</taxon>
        <taxon>Multicrustacea</taxon>
        <taxon>Malacostraca</taxon>
        <taxon>Eumalacostraca</taxon>
        <taxon>Eucarida</taxon>
        <taxon>Decapoda</taxon>
        <taxon>Pleocyemata</taxon>
        <taxon>Brachyura</taxon>
        <taxon>Eubrachyura</taxon>
        <taxon>Portunoidea</taxon>
        <taxon>Portunidae</taxon>
        <taxon>Portuninae</taxon>
        <taxon>Portunus</taxon>
    </lineage>
</organism>
<name>A0A5B7G2T9_PORTR</name>
<protein>
    <submittedName>
        <fullName evidence="1">Uncharacterized protein</fullName>
    </submittedName>
</protein>
<dbReference type="AlphaFoldDB" id="A0A5B7G2T9"/>
<reference evidence="1 2" key="1">
    <citation type="submission" date="2019-05" db="EMBL/GenBank/DDBJ databases">
        <title>Another draft genome of Portunus trituberculatus and its Hox gene families provides insights of decapod evolution.</title>
        <authorList>
            <person name="Jeong J.-H."/>
            <person name="Song I."/>
            <person name="Kim S."/>
            <person name="Choi T."/>
            <person name="Kim D."/>
            <person name="Ryu S."/>
            <person name="Kim W."/>
        </authorList>
    </citation>
    <scope>NUCLEOTIDE SEQUENCE [LARGE SCALE GENOMIC DNA]</scope>
    <source>
        <tissue evidence="1">Muscle</tissue>
    </source>
</reference>